<evidence type="ECO:0000313" key="1">
    <source>
        <dbReference type="EMBL" id="KRZ76098.1"/>
    </source>
</evidence>
<dbReference type="EMBL" id="JYDO01000031">
    <property type="protein sequence ID" value="KRZ76098.1"/>
    <property type="molecule type" value="Genomic_DNA"/>
</dbReference>
<organism evidence="1 2">
    <name type="scientific">Trichinella papuae</name>
    <dbReference type="NCBI Taxonomy" id="268474"/>
    <lineage>
        <taxon>Eukaryota</taxon>
        <taxon>Metazoa</taxon>
        <taxon>Ecdysozoa</taxon>
        <taxon>Nematoda</taxon>
        <taxon>Enoplea</taxon>
        <taxon>Dorylaimia</taxon>
        <taxon>Trichinellida</taxon>
        <taxon>Trichinellidae</taxon>
        <taxon>Trichinella</taxon>
    </lineage>
</organism>
<proteinExistence type="predicted"/>
<sequence>MNRSKIGCSQAAQLAIGLLIQFNDGKEKIVHSLNEEQQFSEFLFVMGRFLAGSARQMVP</sequence>
<reference evidence="1 2" key="1">
    <citation type="submission" date="2015-01" db="EMBL/GenBank/DDBJ databases">
        <title>Evolution of Trichinella species and genotypes.</title>
        <authorList>
            <person name="Korhonen P.K."/>
            <person name="Edoardo P."/>
            <person name="Giuseppe L.R."/>
            <person name="Gasser R.B."/>
        </authorList>
    </citation>
    <scope>NUCLEOTIDE SEQUENCE [LARGE SCALE GENOMIC DNA]</scope>
    <source>
        <strain evidence="1">ISS1980</strain>
    </source>
</reference>
<evidence type="ECO:0000313" key="2">
    <source>
        <dbReference type="Proteomes" id="UP000054843"/>
    </source>
</evidence>
<dbReference type="AlphaFoldDB" id="A0A0V1MWC7"/>
<accession>A0A0V1MWC7</accession>
<gene>
    <name evidence="1" type="ORF">T10_4731</name>
</gene>
<name>A0A0V1MWC7_9BILA</name>
<dbReference type="Proteomes" id="UP000054843">
    <property type="component" value="Unassembled WGS sequence"/>
</dbReference>
<protein>
    <submittedName>
        <fullName evidence="1">Uncharacterized protein</fullName>
    </submittedName>
</protein>
<keyword evidence="2" id="KW-1185">Reference proteome</keyword>
<comment type="caution">
    <text evidence="1">The sequence shown here is derived from an EMBL/GenBank/DDBJ whole genome shotgun (WGS) entry which is preliminary data.</text>
</comment>